<name>A0A847J4S7_9LACT</name>
<proteinExistence type="predicted"/>
<dbReference type="EMBL" id="JAAYVO010000052">
    <property type="protein sequence ID" value="NLH35194.1"/>
    <property type="molecule type" value="Genomic_DNA"/>
</dbReference>
<protein>
    <submittedName>
        <fullName evidence="2">Transposase domain-containing protein</fullName>
    </submittedName>
</protein>
<dbReference type="Pfam" id="PF13817">
    <property type="entry name" value="DDE_Tnp_IS66_C"/>
    <property type="match status" value="1"/>
</dbReference>
<comment type="caution">
    <text evidence="2">The sequence shown here is derived from an EMBL/GenBank/DDBJ whole genome shotgun (WGS) entry which is preliminary data.</text>
</comment>
<dbReference type="AlphaFoldDB" id="A0A847J4S7"/>
<sequence>MAYSIIQTTKANGLDAYAYLCYLFEQLPNQPFQTNPDLLNDYLPWSTKLQKIIKQC</sequence>
<reference evidence="2 3" key="1">
    <citation type="journal article" date="2020" name="Biotechnol. Biofuels">
        <title>New insights from the biogas microbiome by comprehensive genome-resolved metagenomics of nearly 1600 species originating from multiple anaerobic digesters.</title>
        <authorList>
            <person name="Campanaro S."/>
            <person name="Treu L."/>
            <person name="Rodriguez-R L.M."/>
            <person name="Kovalovszki A."/>
            <person name="Ziels R.M."/>
            <person name="Maus I."/>
            <person name="Zhu X."/>
            <person name="Kougias P.G."/>
            <person name="Basile A."/>
            <person name="Luo G."/>
            <person name="Schluter A."/>
            <person name="Konstantinidis K.T."/>
            <person name="Angelidaki I."/>
        </authorList>
    </citation>
    <scope>NUCLEOTIDE SEQUENCE [LARGE SCALE GENOMIC DNA]</scope>
    <source>
        <strain evidence="2">AS27yjCOA_61</strain>
    </source>
</reference>
<feature type="domain" description="Transposase IS66 C-terminal" evidence="1">
    <location>
        <begin position="4"/>
        <end position="45"/>
    </location>
</feature>
<evidence type="ECO:0000313" key="3">
    <source>
        <dbReference type="Proteomes" id="UP000559962"/>
    </source>
</evidence>
<evidence type="ECO:0000259" key="1">
    <source>
        <dbReference type="Pfam" id="PF13817"/>
    </source>
</evidence>
<dbReference type="Proteomes" id="UP000559962">
    <property type="component" value="Unassembled WGS sequence"/>
</dbReference>
<organism evidence="2 3">
    <name type="scientific">Pseudolactococcus chungangensis</name>
    <dbReference type="NCBI Taxonomy" id="451457"/>
    <lineage>
        <taxon>Bacteria</taxon>
        <taxon>Bacillati</taxon>
        <taxon>Bacillota</taxon>
        <taxon>Bacilli</taxon>
        <taxon>Lactobacillales</taxon>
        <taxon>Streptococcaceae</taxon>
        <taxon>Pseudolactococcus</taxon>
    </lineage>
</organism>
<dbReference type="InterPro" id="IPR039552">
    <property type="entry name" value="IS66_C"/>
</dbReference>
<accession>A0A847J4S7</accession>
<evidence type="ECO:0000313" key="2">
    <source>
        <dbReference type="EMBL" id="NLH35194.1"/>
    </source>
</evidence>
<gene>
    <name evidence="2" type="ORF">GX453_04100</name>
</gene>